<organism evidence="1 2">
    <name type="scientific">Pleurodeles waltl</name>
    <name type="common">Iberian ribbed newt</name>
    <dbReference type="NCBI Taxonomy" id="8319"/>
    <lineage>
        <taxon>Eukaryota</taxon>
        <taxon>Metazoa</taxon>
        <taxon>Chordata</taxon>
        <taxon>Craniata</taxon>
        <taxon>Vertebrata</taxon>
        <taxon>Euteleostomi</taxon>
        <taxon>Amphibia</taxon>
        <taxon>Batrachia</taxon>
        <taxon>Caudata</taxon>
        <taxon>Salamandroidea</taxon>
        <taxon>Salamandridae</taxon>
        <taxon>Pleurodelinae</taxon>
        <taxon>Pleurodeles</taxon>
    </lineage>
</organism>
<evidence type="ECO:0000313" key="2">
    <source>
        <dbReference type="Proteomes" id="UP001066276"/>
    </source>
</evidence>
<keyword evidence="2" id="KW-1185">Reference proteome</keyword>
<dbReference type="AlphaFoldDB" id="A0AAV7WB37"/>
<protein>
    <submittedName>
        <fullName evidence="1">Uncharacterized protein</fullName>
    </submittedName>
</protein>
<comment type="caution">
    <text evidence="1">The sequence shown here is derived from an EMBL/GenBank/DDBJ whole genome shotgun (WGS) entry which is preliminary data.</text>
</comment>
<reference evidence="1" key="1">
    <citation type="journal article" date="2022" name="bioRxiv">
        <title>Sequencing and chromosome-scale assembly of the giantPleurodeles waltlgenome.</title>
        <authorList>
            <person name="Brown T."/>
            <person name="Elewa A."/>
            <person name="Iarovenko S."/>
            <person name="Subramanian E."/>
            <person name="Araus A.J."/>
            <person name="Petzold A."/>
            <person name="Susuki M."/>
            <person name="Suzuki K.-i.T."/>
            <person name="Hayashi T."/>
            <person name="Toyoda A."/>
            <person name="Oliveira C."/>
            <person name="Osipova E."/>
            <person name="Leigh N.D."/>
            <person name="Simon A."/>
            <person name="Yun M.H."/>
        </authorList>
    </citation>
    <scope>NUCLEOTIDE SEQUENCE</scope>
    <source>
        <strain evidence="1">20211129_DDA</strain>
        <tissue evidence="1">Liver</tissue>
    </source>
</reference>
<sequence>MGALFQVIALLSYEQLKEESGLPEGHSLAHVHLLAEVLRLWGITDTEPDLHPLVQLLFTMGNGRKLITWLAHAFAHATQDPIAATHREWERDLGKEFTVKEWETAIEYPRRMSRNAKFQHI</sequence>
<gene>
    <name evidence="1" type="ORF">NDU88_006611</name>
</gene>
<accession>A0AAV7WB37</accession>
<name>A0AAV7WB37_PLEWA</name>
<dbReference type="Proteomes" id="UP001066276">
    <property type="component" value="Chromosome 1_2"/>
</dbReference>
<dbReference type="EMBL" id="JANPWB010000002">
    <property type="protein sequence ID" value="KAJ1211250.1"/>
    <property type="molecule type" value="Genomic_DNA"/>
</dbReference>
<proteinExistence type="predicted"/>
<evidence type="ECO:0000313" key="1">
    <source>
        <dbReference type="EMBL" id="KAJ1211250.1"/>
    </source>
</evidence>